<feature type="region of interest" description="Disordered" evidence="1">
    <location>
        <begin position="175"/>
        <end position="198"/>
    </location>
</feature>
<dbReference type="Proteomes" id="UP000244336">
    <property type="component" value="Chromosome 2"/>
</dbReference>
<evidence type="ECO:0000313" key="3">
    <source>
        <dbReference type="Proteomes" id="UP000244336"/>
    </source>
</evidence>
<keyword evidence="3" id="KW-1185">Reference proteome</keyword>
<protein>
    <submittedName>
        <fullName evidence="2">Uncharacterized protein</fullName>
    </submittedName>
</protein>
<sequence>MAGDRGVTCHLQCEIRSVRVTGLGCGGGTGGELFLRCLVPAGGGRAIQIDTRGADQPDGSGETTTGGAVSWRDVASLSCDGSPACVRDLVDRGAVVFEVRRWRGGRRRAVLLGRVLGSELVGRAEVPWRDAGGSGDVAVAVERRVELATPSSRRALGEEAPAILSARMSVRVSETPVPAGRGRAANSAAHPQGQSGCEWSAGDEDVFAAVACAADDAFE</sequence>
<dbReference type="EMBL" id="CM009750">
    <property type="protein sequence ID" value="PUZ72994.1"/>
    <property type="molecule type" value="Genomic_DNA"/>
</dbReference>
<proteinExistence type="predicted"/>
<dbReference type="AlphaFoldDB" id="A0A2T7EYU1"/>
<evidence type="ECO:0000256" key="1">
    <source>
        <dbReference type="SAM" id="MobiDB-lite"/>
    </source>
</evidence>
<reference evidence="2 3" key="1">
    <citation type="submission" date="2018-04" db="EMBL/GenBank/DDBJ databases">
        <title>WGS assembly of Panicum hallii var. hallii HAL2.</title>
        <authorList>
            <person name="Lovell J."/>
            <person name="Jenkins J."/>
            <person name="Lowry D."/>
            <person name="Mamidi S."/>
            <person name="Sreedasyam A."/>
            <person name="Weng X."/>
            <person name="Barry K."/>
            <person name="Bonette J."/>
            <person name="Campitelli B."/>
            <person name="Daum C."/>
            <person name="Gordon S."/>
            <person name="Gould B."/>
            <person name="Lipzen A."/>
            <person name="MacQueen A."/>
            <person name="Palacio-Mejia J."/>
            <person name="Plott C."/>
            <person name="Shakirov E."/>
            <person name="Shu S."/>
            <person name="Yoshinaga Y."/>
            <person name="Zane M."/>
            <person name="Rokhsar D."/>
            <person name="Grimwood J."/>
            <person name="Schmutz J."/>
            <person name="Juenger T."/>
        </authorList>
    </citation>
    <scope>NUCLEOTIDE SEQUENCE [LARGE SCALE GENOMIC DNA]</scope>
    <source>
        <strain evidence="3">cv. HAL2</strain>
    </source>
</reference>
<dbReference type="PANTHER" id="PTHR35503">
    <property type="entry name" value="OSJNBA0006M15.15 PROTEIN"/>
    <property type="match status" value="1"/>
</dbReference>
<gene>
    <name evidence="2" type="ORF">GQ55_2G439400</name>
</gene>
<dbReference type="PANTHER" id="PTHR35503:SF3">
    <property type="entry name" value="OS07G0624150 PROTEIN"/>
    <property type="match status" value="1"/>
</dbReference>
<name>A0A2T7EYU1_9POAL</name>
<dbReference type="STRING" id="1504633.A0A2T7EYU1"/>
<dbReference type="Gramene" id="PUZ72994">
    <property type="protein sequence ID" value="PUZ72994"/>
    <property type="gene ID" value="GQ55_2G439400"/>
</dbReference>
<evidence type="ECO:0000313" key="2">
    <source>
        <dbReference type="EMBL" id="PUZ72994.1"/>
    </source>
</evidence>
<organism evidence="2 3">
    <name type="scientific">Panicum hallii var. hallii</name>
    <dbReference type="NCBI Taxonomy" id="1504633"/>
    <lineage>
        <taxon>Eukaryota</taxon>
        <taxon>Viridiplantae</taxon>
        <taxon>Streptophyta</taxon>
        <taxon>Embryophyta</taxon>
        <taxon>Tracheophyta</taxon>
        <taxon>Spermatophyta</taxon>
        <taxon>Magnoliopsida</taxon>
        <taxon>Liliopsida</taxon>
        <taxon>Poales</taxon>
        <taxon>Poaceae</taxon>
        <taxon>PACMAD clade</taxon>
        <taxon>Panicoideae</taxon>
        <taxon>Panicodae</taxon>
        <taxon>Paniceae</taxon>
        <taxon>Panicinae</taxon>
        <taxon>Panicum</taxon>
        <taxon>Panicum sect. Panicum</taxon>
    </lineage>
</organism>
<dbReference type="OrthoDB" id="687396at2759"/>
<accession>A0A2T7EYU1</accession>